<dbReference type="RefSeq" id="WP_263250130.1">
    <property type="nucleotide sequence ID" value="NZ_BAABLT010000034.1"/>
</dbReference>
<dbReference type="EMBL" id="JBHTIW010000001">
    <property type="protein sequence ID" value="MFD0918239.1"/>
    <property type="molecule type" value="Genomic_DNA"/>
</dbReference>
<evidence type="ECO:0000256" key="5">
    <source>
        <dbReference type="SAM" id="Phobius"/>
    </source>
</evidence>
<keyword evidence="4 5" id="KW-0472">Membrane</keyword>
<reference evidence="8" key="1">
    <citation type="journal article" date="2019" name="Int. J. Syst. Evol. Microbiol.">
        <title>The Global Catalogue of Microorganisms (GCM) 10K type strain sequencing project: providing services to taxonomists for standard genome sequencing and annotation.</title>
        <authorList>
            <consortium name="The Broad Institute Genomics Platform"/>
            <consortium name="The Broad Institute Genome Sequencing Center for Infectious Disease"/>
            <person name="Wu L."/>
            <person name="Ma J."/>
        </authorList>
    </citation>
    <scope>NUCLEOTIDE SEQUENCE [LARGE SCALE GENOMIC DNA]</scope>
    <source>
        <strain evidence="8">CCUG 56401</strain>
    </source>
</reference>
<feature type="transmembrane region" description="Helical" evidence="5">
    <location>
        <begin position="46"/>
        <end position="61"/>
    </location>
</feature>
<protein>
    <submittedName>
        <fullName evidence="7">Aromatic acid exporter family protein</fullName>
    </submittedName>
</protein>
<gene>
    <name evidence="7" type="ORF">ACFQ16_00640</name>
</gene>
<organism evidence="7 8">
    <name type="scientific">Saccharopolyspora rosea</name>
    <dbReference type="NCBI Taxonomy" id="524884"/>
    <lineage>
        <taxon>Bacteria</taxon>
        <taxon>Bacillati</taxon>
        <taxon>Actinomycetota</taxon>
        <taxon>Actinomycetes</taxon>
        <taxon>Pseudonocardiales</taxon>
        <taxon>Pseudonocardiaceae</taxon>
        <taxon>Saccharopolyspora</taxon>
    </lineage>
</organism>
<comment type="caution">
    <text evidence="7">The sequence shown here is derived from an EMBL/GenBank/DDBJ whole genome shotgun (WGS) entry which is preliminary data.</text>
</comment>
<evidence type="ECO:0000256" key="2">
    <source>
        <dbReference type="ARBA" id="ARBA00022692"/>
    </source>
</evidence>
<evidence type="ECO:0000256" key="1">
    <source>
        <dbReference type="ARBA" id="ARBA00004141"/>
    </source>
</evidence>
<sequence>MNRVREELVRRLRRLLRTGVPIAQCAVAAGLAWFLARHVVGHPQPFFAPVAAVISLGVSLGQRMRRSLELVVGVSIGIGVGDVLISAIGTGAWQIALVVALAMSTAVVLDSGSVIVMQAASSSVLVATLLPPASAGGLTRMTDAAIGGLVGFAVAVLLPANPLAVAHRNGRVVLGALADALRGVAGAVARRDRELASDVLAKARRSQRSVEELRTALQAGQEIARFAPIRWSRRGDLERYETASIPIDRALRNTRVLARRALAALRDGEEVPSPLPGMLEELAGAVVLLRDELASGVDPLQTREVARSVAKRSTVELLGEGHFSMQVVVLQVRSIAVDLLQATGLSRTEAIAALPPLHQGDVPD</sequence>
<evidence type="ECO:0000256" key="4">
    <source>
        <dbReference type="ARBA" id="ARBA00023136"/>
    </source>
</evidence>
<feature type="domain" description="Integral membrane bound transporter" evidence="6">
    <location>
        <begin position="31"/>
        <end position="154"/>
    </location>
</feature>
<keyword evidence="3 5" id="KW-1133">Transmembrane helix</keyword>
<accession>A0ABW3FN12</accession>
<dbReference type="InterPro" id="IPR049453">
    <property type="entry name" value="Memb_transporter_dom"/>
</dbReference>
<evidence type="ECO:0000259" key="6">
    <source>
        <dbReference type="Pfam" id="PF13515"/>
    </source>
</evidence>
<dbReference type="Pfam" id="PF13515">
    <property type="entry name" value="FUSC_2"/>
    <property type="match status" value="1"/>
</dbReference>
<evidence type="ECO:0000313" key="8">
    <source>
        <dbReference type="Proteomes" id="UP001597018"/>
    </source>
</evidence>
<dbReference type="Proteomes" id="UP001597018">
    <property type="component" value="Unassembled WGS sequence"/>
</dbReference>
<feature type="transmembrane region" description="Helical" evidence="5">
    <location>
        <begin position="145"/>
        <end position="165"/>
    </location>
</feature>
<proteinExistence type="predicted"/>
<name>A0ABW3FN12_9PSEU</name>
<feature type="transmembrane region" description="Helical" evidence="5">
    <location>
        <begin position="20"/>
        <end position="40"/>
    </location>
</feature>
<evidence type="ECO:0000256" key="3">
    <source>
        <dbReference type="ARBA" id="ARBA00022989"/>
    </source>
</evidence>
<keyword evidence="2 5" id="KW-0812">Transmembrane</keyword>
<evidence type="ECO:0000313" key="7">
    <source>
        <dbReference type="EMBL" id="MFD0918239.1"/>
    </source>
</evidence>
<feature type="transmembrane region" description="Helical" evidence="5">
    <location>
        <begin position="114"/>
        <end position="133"/>
    </location>
</feature>
<keyword evidence="8" id="KW-1185">Reference proteome</keyword>
<feature type="transmembrane region" description="Helical" evidence="5">
    <location>
        <begin position="68"/>
        <end position="85"/>
    </location>
</feature>
<comment type="subcellular location">
    <subcellularLocation>
        <location evidence="1">Membrane</location>
        <topology evidence="1">Multi-pass membrane protein</topology>
    </subcellularLocation>
</comment>